<evidence type="ECO:0000256" key="1">
    <source>
        <dbReference type="ARBA" id="ARBA00022679"/>
    </source>
</evidence>
<dbReference type="PROSITE" id="PS50995">
    <property type="entry name" value="HTH_MARR_2"/>
    <property type="match status" value="1"/>
</dbReference>
<dbReference type="GO" id="GO:0008080">
    <property type="term" value="F:N-acetyltransferase activity"/>
    <property type="evidence" value="ECO:0007669"/>
    <property type="project" value="InterPro"/>
</dbReference>
<evidence type="ECO:0000256" key="2">
    <source>
        <dbReference type="ARBA" id="ARBA00023015"/>
    </source>
</evidence>
<dbReference type="InterPro" id="IPR000835">
    <property type="entry name" value="HTH_MarR-typ"/>
</dbReference>
<dbReference type="Pfam" id="PF12802">
    <property type="entry name" value="MarR_2"/>
    <property type="match status" value="1"/>
</dbReference>
<dbReference type="InterPro" id="IPR011991">
    <property type="entry name" value="ArsR-like_HTH"/>
</dbReference>
<dbReference type="PROSITE" id="PS01117">
    <property type="entry name" value="HTH_MARR_1"/>
    <property type="match status" value="1"/>
</dbReference>
<dbReference type="RefSeq" id="WP_039457531.1">
    <property type="nucleotide sequence ID" value="NZ_JWLZ01000021.1"/>
</dbReference>
<comment type="caution">
    <text evidence="7">The sequence shown here is derived from an EMBL/GenBank/DDBJ whole genome shotgun (WGS) entry which is preliminary data.</text>
</comment>
<dbReference type="Pfam" id="PF00583">
    <property type="entry name" value="Acetyltransf_1"/>
    <property type="match status" value="1"/>
</dbReference>
<dbReference type="SUPFAM" id="SSF55729">
    <property type="entry name" value="Acyl-CoA N-acyltransferases (Nat)"/>
    <property type="match status" value="1"/>
</dbReference>
<keyword evidence="1" id="KW-0808">Transferase</keyword>
<dbReference type="InterPro" id="IPR023187">
    <property type="entry name" value="Tscrpt_reg_MarR-type_CS"/>
</dbReference>
<dbReference type="InterPro" id="IPR036388">
    <property type="entry name" value="WH-like_DNA-bd_sf"/>
</dbReference>
<dbReference type="InterPro" id="IPR036390">
    <property type="entry name" value="WH_DNA-bd_sf"/>
</dbReference>
<dbReference type="Gene3D" id="3.40.630.30">
    <property type="match status" value="1"/>
</dbReference>
<dbReference type="Proteomes" id="UP000031278">
    <property type="component" value="Unassembled WGS sequence"/>
</dbReference>
<reference evidence="7 8" key="1">
    <citation type="submission" date="2014-12" db="EMBL/GenBank/DDBJ databases">
        <title>Genome sequencing of Photobacterium gaetbulicola AD005a.</title>
        <authorList>
            <person name="Adrian T.G.S."/>
            <person name="Chan K.G."/>
        </authorList>
    </citation>
    <scope>NUCLEOTIDE SEQUENCE [LARGE SCALE GENOMIC DNA]</scope>
    <source>
        <strain evidence="7 8">AD005a</strain>
    </source>
</reference>
<dbReference type="PANTHER" id="PTHR13947">
    <property type="entry name" value="GNAT FAMILY N-ACETYLTRANSFERASE"/>
    <property type="match status" value="1"/>
</dbReference>
<dbReference type="GO" id="GO:0003700">
    <property type="term" value="F:DNA-binding transcription factor activity"/>
    <property type="evidence" value="ECO:0007669"/>
    <property type="project" value="InterPro"/>
</dbReference>
<evidence type="ECO:0000256" key="3">
    <source>
        <dbReference type="ARBA" id="ARBA00023125"/>
    </source>
</evidence>
<protein>
    <recommendedName>
        <fullName evidence="9">MarR family transcriptional regulator</fullName>
    </recommendedName>
</protein>
<evidence type="ECO:0000313" key="7">
    <source>
        <dbReference type="EMBL" id="KHT65170.1"/>
    </source>
</evidence>
<gene>
    <name evidence="7" type="ORF">RJ45_02455</name>
</gene>
<dbReference type="CDD" id="cd04301">
    <property type="entry name" value="NAT_SF"/>
    <property type="match status" value="1"/>
</dbReference>
<keyword evidence="4" id="KW-0804">Transcription</keyword>
<evidence type="ECO:0008006" key="9">
    <source>
        <dbReference type="Google" id="ProtNLM"/>
    </source>
</evidence>
<evidence type="ECO:0000259" key="6">
    <source>
        <dbReference type="PROSITE" id="PS51186"/>
    </source>
</evidence>
<dbReference type="SMART" id="SM00347">
    <property type="entry name" value="HTH_MARR"/>
    <property type="match status" value="1"/>
</dbReference>
<keyword evidence="2" id="KW-0805">Transcription regulation</keyword>
<accession>A0A0B9GK40</accession>
<dbReference type="GO" id="GO:0003677">
    <property type="term" value="F:DNA binding"/>
    <property type="evidence" value="ECO:0007669"/>
    <property type="project" value="UniProtKB-KW"/>
</dbReference>
<keyword evidence="3" id="KW-0238">DNA-binding</keyword>
<dbReference type="InterPro" id="IPR050769">
    <property type="entry name" value="NAT_camello-type"/>
</dbReference>
<feature type="domain" description="N-acetyltransferase" evidence="6">
    <location>
        <begin position="144"/>
        <end position="301"/>
    </location>
</feature>
<dbReference type="CDD" id="cd00090">
    <property type="entry name" value="HTH_ARSR"/>
    <property type="match status" value="1"/>
</dbReference>
<sequence length="301" mass="32861">MDAASLRAQSRLLVRELGMLDRQCGNLDITPVQAHALIELEEQPLSVNQLASRLKVDKSNASRTNASLLNAGLLTTQVDPEDGRRQLSSLSPQGQALLNNLNQSLNLQVAHFMEQLDLDEIDNLAQSLQRYTKAIQANKQQAGYQLRLLTPLDNAAMAAVVRRVSAEHGLTADKGYGVADPTLDSLSEVYKEPGSAYWVIEKDSRILGGGGIAPLTGEEGVCELQKMYFLPELRGKGFARRLAATALKFARDQGFKACYLETTASLQAAIKLYQGLGFVRIPHAMGQTGHDACEVRMLKTL</sequence>
<name>A0A0B9GK40_9GAMM</name>
<evidence type="ECO:0000313" key="8">
    <source>
        <dbReference type="Proteomes" id="UP000031278"/>
    </source>
</evidence>
<organism evidence="7 8">
    <name type="scientific">Photobacterium gaetbulicola</name>
    <dbReference type="NCBI Taxonomy" id="1295392"/>
    <lineage>
        <taxon>Bacteria</taxon>
        <taxon>Pseudomonadati</taxon>
        <taxon>Pseudomonadota</taxon>
        <taxon>Gammaproteobacteria</taxon>
        <taxon>Vibrionales</taxon>
        <taxon>Vibrionaceae</taxon>
        <taxon>Photobacterium</taxon>
    </lineage>
</organism>
<dbReference type="SUPFAM" id="SSF46785">
    <property type="entry name" value="Winged helix' DNA-binding domain"/>
    <property type="match status" value="1"/>
</dbReference>
<dbReference type="Gene3D" id="1.10.10.10">
    <property type="entry name" value="Winged helix-like DNA-binding domain superfamily/Winged helix DNA-binding domain"/>
    <property type="match status" value="1"/>
</dbReference>
<dbReference type="AlphaFoldDB" id="A0A0B9GK40"/>
<evidence type="ECO:0000259" key="5">
    <source>
        <dbReference type="PROSITE" id="PS50995"/>
    </source>
</evidence>
<dbReference type="PANTHER" id="PTHR13947:SF37">
    <property type="entry name" value="LD18367P"/>
    <property type="match status" value="1"/>
</dbReference>
<feature type="domain" description="HTH marR-type" evidence="5">
    <location>
        <begin position="1"/>
        <end position="133"/>
    </location>
</feature>
<evidence type="ECO:0000256" key="4">
    <source>
        <dbReference type="ARBA" id="ARBA00023163"/>
    </source>
</evidence>
<dbReference type="InterPro" id="IPR016181">
    <property type="entry name" value="Acyl_CoA_acyltransferase"/>
</dbReference>
<dbReference type="EMBL" id="JWLZ01000021">
    <property type="protein sequence ID" value="KHT65170.1"/>
    <property type="molecule type" value="Genomic_DNA"/>
</dbReference>
<proteinExistence type="predicted"/>
<dbReference type="InterPro" id="IPR000182">
    <property type="entry name" value="GNAT_dom"/>
</dbReference>
<dbReference type="PROSITE" id="PS51186">
    <property type="entry name" value="GNAT"/>
    <property type="match status" value="1"/>
</dbReference>